<evidence type="ECO:0000256" key="1">
    <source>
        <dbReference type="ARBA" id="ARBA00008324"/>
    </source>
</evidence>
<dbReference type="EMBL" id="LAZR01000005">
    <property type="protein sequence ID" value="KKO10420.1"/>
    <property type="molecule type" value="Genomic_DNA"/>
</dbReference>
<reference evidence="4" key="1">
    <citation type="journal article" date="2015" name="Nature">
        <title>Complex archaea that bridge the gap between prokaryotes and eukaryotes.</title>
        <authorList>
            <person name="Spang A."/>
            <person name="Saw J.H."/>
            <person name="Jorgensen S.L."/>
            <person name="Zaremba-Niedzwiedzka K."/>
            <person name="Martijn J."/>
            <person name="Lind A.E."/>
            <person name="van Eijk R."/>
            <person name="Schleper C."/>
            <person name="Guy L."/>
            <person name="Ettema T.J."/>
        </authorList>
    </citation>
    <scope>NUCLEOTIDE SEQUENCE</scope>
</reference>
<comment type="caution">
    <text evidence="4">The sequence shown here is derived from an EMBL/GenBank/DDBJ whole genome shotgun (WGS) entry which is preliminary data.</text>
</comment>
<dbReference type="InterPro" id="IPR029069">
    <property type="entry name" value="HotDog_dom_sf"/>
</dbReference>
<organism evidence="4">
    <name type="scientific">marine sediment metagenome</name>
    <dbReference type="NCBI Taxonomy" id="412755"/>
    <lineage>
        <taxon>unclassified sequences</taxon>
        <taxon>metagenomes</taxon>
        <taxon>ecological metagenomes</taxon>
    </lineage>
</organism>
<name>A0A0F9W271_9ZZZZ</name>
<evidence type="ECO:0000256" key="2">
    <source>
        <dbReference type="ARBA" id="ARBA00022801"/>
    </source>
</evidence>
<evidence type="ECO:0000259" key="3">
    <source>
        <dbReference type="Pfam" id="PF03061"/>
    </source>
</evidence>
<dbReference type="InterPro" id="IPR006683">
    <property type="entry name" value="Thioestr_dom"/>
</dbReference>
<dbReference type="CDD" id="cd03443">
    <property type="entry name" value="PaaI_thioesterase"/>
    <property type="match status" value="1"/>
</dbReference>
<dbReference type="PANTHER" id="PTHR21660">
    <property type="entry name" value="THIOESTERASE SUPERFAMILY MEMBER-RELATED"/>
    <property type="match status" value="1"/>
</dbReference>
<comment type="similarity">
    <text evidence="1">Belongs to the thioesterase PaaI family.</text>
</comment>
<dbReference type="InterPro" id="IPR039298">
    <property type="entry name" value="ACOT13"/>
</dbReference>
<protein>
    <recommendedName>
        <fullName evidence="3">Thioesterase domain-containing protein</fullName>
    </recommendedName>
</protein>
<keyword evidence="2" id="KW-0378">Hydrolase</keyword>
<accession>A0A0F9W271</accession>
<dbReference type="Pfam" id="PF03061">
    <property type="entry name" value="4HBT"/>
    <property type="match status" value="1"/>
</dbReference>
<dbReference type="GO" id="GO:0047617">
    <property type="term" value="F:fatty acyl-CoA hydrolase activity"/>
    <property type="evidence" value="ECO:0007669"/>
    <property type="project" value="InterPro"/>
</dbReference>
<dbReference type="InterPro" id="IPR003736">
    <property type="entry name" value="PAAI_dom"/>
</dbReference>
<feature type="domain" description="Thioesterase" evidence="3">
    <location>
        <begin position="56"/>
        <end position="131"/>
    </location>
</feature>
<dbReference type="SUPFAM" id="SSF54637">
    <property type="entry name" value="Thioesterase/thiol ester dehydrase-isomerase"/>
    <property type="match status" value="1"/>
</dbReference>
<dbReference type="NCBIfam" id="TIGR00369">
    <property type="entry name" value="unchar_dom_1"/>
    <property type="match status" value="1"/>
</dbReference>
<proteinExistence type="inferred from homology"/>
<sequence>MIDESATRDIVEHALTTQQPEFGQFFLAKLLQLDINYEDEVCHVGLPVAAHLYNPQGSLHGGIIAVAMDISMGHLIHHVTGKGGSTIEMKVQFLRPIKEGMLRFEGRFVKRGRQLAFMQSQAFNAEGKEVAVATATWMMPSNG</sequence>
<dbReference type="Gene3D" id="3.10.129.10">
    <property type="entry name" value="Hotdog Thioesterase"/>
    <property type="match status" value="1"/>
</dbReference>
<dbReference type="AlphaFoldDB" id="A0A0F9W271"/>
<dbReference type="PANTHER" id="PTHR21660:SF1">
    <property type="entry name" value="ACYL-COENZYME A THIOESTERASE 13"/>
    <property type="match status" value="1"/>
</dbReference>
<evidence type="ECO:0000313" key="4">
    <source>
        <dbReference type="EMBL" id="KKO10420.1"/>
    </source>
</evidence>
<gene>
    <name evidence="4" type="ORF">LCGC14_0029590</name>
</gene>